<reference evidence="2 3" key="1">
    <citation type="submission" date="2018-08" db="EMBL/GenBank/DDBJ databases">
        <title>A genome reference for cultivated species of the human gut microbiota.</title>
        <authorList>
            <person name="Zou Y."/>
            <person name="Xue W."/>
            <person name="Luo G."/>
        </authorList>
    </citation>
    <scope>NUCLEOTIDE SEQUENCE [LARGE SCALE GENOMIC DNA]</scope>
    <source>
        <strain evidence="2 3">AF48-16</strain>
    </source>
</reference>
<evidence type="ECO:0000256" key="1">
    <source>
        <dbReference type="SAM" id="MobiDB-lite"/>
    </source>
</evidence>
<evidence type="ECO:0000313" key="2">
    <source>
        <dbReference type="EMBL" id="RHK05521.1"/>
    </source>
</evidence>
<protein>
    <submittedName>
        <fullName evidence="2">Uncharacterized protein</fullName>
    </submittedName>
</protein>
<sequence length="1347" mass="148489">MKSFTVLATVSKIKLAAAALGGFIFISILYAVFAIHGGNSYEVSGHFDPETGQYVVTIESEQAAGETLFLMANHEALVSLEMFEMLELEEATLHPAEQEGVYGVAIEVAPTEETLSLALPVSLGEEDAIEFVLKRGNRTLQKIAPPSLEERQTLRLEADKAVEEAALLDIQQQETNESAAVELLSERATQGERAEVSDYQELRAAFSDSSISEIVFLADITADYTNEANNRLTALNRSVSIDGNGFTLTTPKRFNTNGTPNYSTNPTGRFFELTTTHDRQPAVFELKNMTIDFQGNNLGLNALIYQQSLAASAFWTVKIENIEAKSGVLEGSTGNNFLYLQQGNLEIRGTFHWVAHRNAAAGNSSDTGSFNVKSVLITDEADVKISNTRPIFRLHPNNNNISTSFRVNKGSKVDLYSVQRQVIWANMENRTNEVIFEVDGEGTVLNASSQMDLAGADGAIISLIGQRDEGNNKFSRTIISGGAVVNSYSRAPSPTNGVPRGTAAFVNQISKASRDTELGGNVTVTGEGSQFNLFGDGQNHDYASVMRFRLVGEQTFVLADQGRMNIVKYHGNSAAVRMYGRDNEFYVESAGQLNIFNHAGTRTAADDGIYIDETGFAVFDQYNDEDREFDPSADSTITASNGEDRAGRQGIQFPLDGSGTSVFSAQGENSRIHIYAHRGPAVWMQGGEAEFLAGKDATFRMEGRTLGANNGIISSVARSNFVIDEPLFYDFRNNRPNGGQAFSNTNRNSTFTSNRVGLAVWEKRNDVNLDGDPDNFWNPLSYQLGNVNFAQIVSPQPGEPFSNEFNSTTFRGGNAYTRFSANNYPPMIQHLVTPTNADKTFYAKAVVPYEYTGAIRDAWDDEVWVEVALKDEAGNQLETQWLSSKSTVDVFGEVHNGVIAWTRDDFFKTGQRFEVLRAHRGLDPTMEGVDDSIFIHATEESIAALPDAVVVDVRPPTGLQVAEDQVFNERTTTVSGIMDFHSPQDDQPKERVAIYASTAQGLIRDASGDPYVITLDAEQGNSVPWQYQLPRRLVPEEDVYIEFYAKDFANDRYDDFVGTLPDTTTTEPNGQLGSTNPSASDYEDYLGYRDAIGDDRFPPALSFEVTSIRPSDPSITLRVPQSFDRDEEGNPIITVGNQMILRTIVESNDARNSGKDDIENAVVTLDISPNLLTFLNVDALVYQDNIASASLSGDRITIHLERPIAPGDRMEWNLTARVDEQAAAGNVLTPVTINGRVSGNQPETENILIGEDSLTLQTGTRAVTGELINLAVHNNQLQIFYSNLSTFDVYMDGTFYRTYNVQQRPVTDSVTLDIPVHDIRNLISVRYKDENGADRVSYWNNIWDFID</sequence>
<accession>A0A415EQA4</accession>
<evidence type="ECO:0000313" key="3">
    <source>
        <dbReference type="Proteomes" id="UP000286288"/>
    </source>
</evidence>
<organism evidence="2 3">
    <name type="scientific">Enterococcus casseliflavus</name>
    <name type="common">Enterococcus flavescens</name>
    <dbReference type="NCBI Taxonomy" id="37734"/>
    <lineage>
        <taxon>Bacteria</taxon>
        <taxon>Bacillati</taxon>
        <taxon>Bacillota</taxon>
        <taxon>Bacilli</taxon>
        <taxon>Lactobacillales</taxon>
        <taxon>Enterococcaceae</taxon>
        <taxon>Enterococcus</taxon>
    </lineage>
</organism>
<name>A0A415EQA4_ENTCA</name>
<comment type="caution">
    <text evidence="2">The sequence shown here is derived from an EMBL/GenBank/DDBJ whole genome shotgun (WGS) entry which is preliminary data.</text>
</comment>
<dbReference type="Proteomes" id="UP000286288">
    <property type="component" value="Unassembled WGS sequence"/>
</dbReference>
<gene>
    <name evidence="2" type="ORF">DW084_13125</name>
</gene>
<dbReference type="EMBL" id="QRMZ01000018">
    <property type="protein sequence ID" value="RHK05521.1"/>
    <property type="molecule type" value="Genomic_DNA"/>
</dbReference>
<dbReference type="InterPro" id="IPR046776">
    <property type="entry name" value="Pectate_lyase_5"/>
</dbReference>
<dbReference type="Pfam" id="PF20585">
    <property type="entry name" value="Pectate_lyase_5"/>
    <property type="match status" value="1"/>
</dbReference>
<feature type="region of interest" description="Disordered" evidence="1">
    <location>
        <begin position="628"/>
        <end position="648"/>
    </location>
</feature>
<proteinExistence type="predicted"/>